<dbReference type="PANTHER" id="PTHR35271">
    <property type="entry name" value="ABC TRANSPORTER, SUBSTRATE-BINDING LIPOPROTEIN-RELATED"/>
    <property type="match status" value="1"/>
</dbReference>
<dbReference type="Pfam" id="PF04392">
    <property type="entry name" value="ABC_sub_bind"/>
    <property type="match status" value="1"/>
</dbReference>
<organism evidence="3 4">
    <name type="scientific">Candidatus Carbonibacillus altaicus</name>
    <dbReference type="NCBI Taxonomy" id="2163959"/>
    <lineage>
        <taxon>Bacteria</taxon>
        <taxon>Bacillati</taxon>
        <taxon>Bacillota</taxon>
        <taxon>Bacilli</taxon>
        <taxon>Bacillales</taxon>
        <taxon>Candidatus Carbonibacillus</taxon>
    </lineage>
</organism>
<keyword evidence="2" id="KW-0732">Signal</keyword>
<evidence type="ECO:0000313" key="3">
    <source>
        <dbReference type="EMBL" id="PTQ55208.1"/>
    </source>
</evidence>
<feature type="chain" id="PRO_5038752915" evidence="2">
    <location>
        <begin position="19"/>
        <end position="355"/>
    </location>
</feature>
<accession>A0A2R6XXR4</accession>
<evidence type="ECO:0000256" key="1">
    <source>
        <dbReference type="SAM" id="MobiDB-lite"/>
    </source>
</evidence>
<evidence type="ECO:0000313" key="4">
    <source>
        <dbReference type="Proteomes" id="UP000244338"/>
    </source>
</evidence>
<name>A0A2R6XXR4_9BACL</name>
<dbReference type="InterPro" id="IPR028082">
    <property type="entry name" value="Peripla_BP_I"/>
</dbReference>
<reference evidence="4" key="1">
    <citation type="journal article" date="2018" name="Sci. Rep.">
        <title>Lignite coal burning seam in the remote Altai Mountains harbors a hydrogen-driven thermophilic microbial community.</title>
        <authorList>
            <person name="Kadnikov V.V."/>
            <person name="Mardanov A.V."/>
            <person name="Ivasenko D.A."/>
            <person name="Antsiferov D.V."/>
            <person name="Beletsky A.V."/>
            <person name="Karnachuk O.V."/>
            <person name="Ravin N.V."/>
        </authorList>
    </citation>
    <scope>NUCLEOTIDE SEQUENCE [LARGE SCALE GENOMIC DNA]</scope>
</reference>
<dbReference type="SUPFAM" id="SSF53822">
    <property type="entry name" value="Periplasmic binding protein-like I"/>
    <property type="match status" value="1"/>
</dbReference>
<evidence type="ECO:0000256" key="2">
    <source>
        <dbReference type="SAM" id="SignalP"/>
    </source>
</evidence>
<dbReference type="Proteomes" id="UP000244338">
    <property type="component" value="Unassembled WGS sequence"/>
</dbReference>
<dbReference type="PANTHER" id="PTHR35271:SF1">
    <property type="entry name" value="ABC TRANSPORTER, SUBSTRATE-BINDING LIPOPROTEIN"/>
    <property type="match status" value="1"/>
</dbReference>
<dbReference type="Gene3D" id="3.40.50.2300">
    <property type="match status" value="2"/>
</dbReference>
<feature type="compositionally biased region" description="Basic and acidic residues" evidence="1">
    <location>
        <begin position="43"/>
        <end position="55"/>
    </location>
</feature>
<dbReference type="InterPro" id="IPR007487">
    <property type="entry name" value="ABC_transpt-TYRBP-like"/>
</dbReference>
<feature type="compositionally biased region" description="Polar residues" evidence="1">
    <location>
        <begin position="15"/>
        <end position="39"/>
    </location>
</feature>
<sequence length="355" mass="37299">MVVLVLMLIVAGCGTQTANNEPSSSTTNSLQDTEPSGETNGADGHEEAPSGDRPSDSTPLKIGITQIISHPALDSAKEGFIAALKDNGYEEGKNVSYEIQNAEGSQDTALQIANKFVTSNVDLILAIATQSAQAVQTATEGTSIPVLFTAVTDPVTAGLVNTLEAPGGHMTGTTDMNPIREQLELIPSLTDGKRVGIIYNSGESNSEIQVEIAKKEAKDLGLSIVERAITNTSEVKQAADALVGKVDAIYVPTDNTVVSALQSVLSVAEANHIPVIAGEGESVKEGALLTYGIDYYKLGYQTGEMAVRILKGEAKPDAMPVESQKDLKLYVNVTAAKKAGIVLPQDLIDRADVTY</sequence>
<dbReference type="CDD" id="cd06325">
    <property type="entry name" value="PBP1_ABC_unchar_transporter"/>
    <property type="match status" value="1"/>
</dbReference>
<feature type="signal peptide" evidence="2">
    <location>
        <begin position="1"/>
        <end position="18"/>
    </location>
</feature>
<dbReference type="AlphaFoldDB" id="A0A2R6XXR4"/>
<feature type="region of interest" description="Disordered" evidence="1">
    <location>
        <begin position="15"/>
        <end position="60"/>
    </location>
</feature>
<gene>
    <name evidence="3" type="ORF">BSOLF_2921</name>
</gene>
<proteinExistence type="predicted"/>
<dbReference type="EMBL" id="PEBX01000166">
    <property type="protein sequence ID" value="PTQ55208.1"/>
    <property type="molecule type" value="Genomic_DNA"/>
</dbReference>
<comment type="caution">
    <text evidence="3">The sequence shown here is derived from an EMBL/GenBank/DDBJ whole genome shotgun (WGS) entry which is preliminary data.</text>
</comment>
<protein>
    <submittedName>
        <fullName evidence="3">ABC transporter substrate-binding protein</fullName>
    </submittedName>
</protein>